<dbReference type="AlphaFoldDB" id="A0A670ZK45"/>
<evidence type="ECO:0000259" key="1">
    <source>
        <dbReference type="PROSITE" id="PS50805"/>
    </source>
</evidence>
<name>A0A670ZK45_PSETE</name>
<dbReference type="SMART" id="SM00349">
    <property type="entry name" value="KRAB"/>
    <property type="match status" value="1"/>
</dbReference>
<accession>A0A670ZK45</accession>
<dbReference type="InterPro" id="IPR001909">
    <property type="entry name" value="KRAB"/>
</dbReference>
<feature type="domain" description="KRAB" evidence="1">
    <location>
        <begin position="59"/>
        <end position="123"/>
    </location>
</feature>
<dbReference type="GeneTree" id="ENSGT01150000288762"/>
<dbReference type="Pfam" id="PF01352">
    <property type="entry name" value="KRAB"/>
    <property type="match status" value="1"/>
</dbReference>
<reference evidence="2" key="2">
    <citation type="submission" date="2025-09" db="UniProtKB">
        <authorList>
            <consortium name="Ensembl"/>
        </authorList>
    </citation>
    <scope>IDENTIFICATION</scope>
</reference>
<dbReference type="GO" id="GO:0006355">
    <property type="term" value="P:regulation of DNA-templated transcription"/>
    <property type="evidence" value="ECO:0007669"/>
    <property type="project" value="InterPro"/>
</dbReference>
<keyword evidence="3" id="KW-1185">Reference proteome</keyword>
<proteinExistence type="predicted"/>
<dbReference type="PROSITE" id="PS50805">
    <property type="entry name" value="KRAB"/>
    <property type="match status" value="1"/>
</dbReference>
<dbReference type="InterPro" id="IPR036051">
    <property type="entry name" value="KRAB_dom_sf"/>
</dbReference>
<evidence type="ECO:0000313" key="3">
    <source>
        <dbReference type="Proteomes" id="UP000472273"/>
    </source>
</evidence>
<organism evidence="2 3">
    <name type="scientific">Pseudonaja textilis</name>
    <name type="common">Eastern brown snake</name>
    <dbReference type="NCBI Taxonomy" id="8673"/>
    <lineage>
        <taxon>Eukaryota</taxon>
        <taxon>Metazoa</taxon>
        <taxon>Chordata</taxon>
        <taxon>Craniata</taxon>
        <taxon>Vertebrata</taxon>
        <taxon>Euteleostomi</taxon>
        <taxon>Lepidosauria</taxon>
        <taxon>Squamata</taxon>
        <taxon>Bifurcata</taxon>
        <taxon>Unidentata</taxon>
        <taxon>Episquamata</taxon>
        <taxon>Toxicofera</taxon>
        <taxon>Serpentes</taxon>
        <taxon>Colubroidea</taxon>
        <taxon>Elapidae</taxon>
        <taxon>Hydrophiinae</taxon>
        <taxon>Pseudonaja</taxon>
    </lineage>
</organism>
<dbReference type="SUPFAM" id="SSF109640">
    <property type="entry name" value="KRAB domain (Kruppel-associated box)"/>
    <property type="match status" value="1"/>
</dbReference>
<dbReference type="Proteomes" id="UP000472273">
    <property type="component" value="Unplaced"/>
</dbReference>
<dbReference type="Gene3D" id="6.10.140.140">
    <property type="match status" value="1"/>
</dbReference>
<evidence type="ECO:0000313" key="2">
    <source>
        <dbReference type="Ensembl" id="ENSPTXP00000023115.1"/>
    </source>
</evidence>
<reference evidence="2" key="1">
    <citation type="submission" date="2025-08" db="UniProtKB">
        <authorList>
            <consortium name="Ensembl"/>
        </authorList>
    </citation>
    <scope>IDENTIFICATION</scope>
</reference>
<dbReference type="Ensembl" id="ENSPTXT00000023831.1">
    <property type="protein sequence ID" value="ENSPTXP00000023115.1"/>
    <property type="gene ID" value="ENSPTXG00000016027.1"/>
</dbReference>
<sequence>MGGAIHHPPVPLLPSRSLFLGCSLLLAAPIRLTYSWTQILPSRKSLGARETFLSFQGLVTLDKVALGFTEEKCELLDLEQKALHEEVMEEIKGIVVSLGKPPHPRFGSRFSRPACQSHPVYFF</sequence>
<protein>
    <recommendedName>
        <fullName evidence="1">KRAB domain-containing protein</fullName>
    </recommendedName>
</protein>